<sequence>MAIAPINTIKMPLFYWDEIVDLITEQAKSSSEIKFYAGGRRVYRAKADDDMITISGMEG</sequence>
<dbReference type="REBASE" id="435006">
    <property type="entry name" value="Eco10865DptFP"/>
</dbReference>
<organism evidence="1 2">
    <name type="scientific">Escherichia coli</name>
    <dbReference type="NCBI Taxonomy" id="562"/>
    <lineage>
        <taxon>Bacteria</taxon>
        <taxon>Pseudomonadati</taxon>
        <taxon>Pseudomonadota</taxon>
        <taxon>Gammaproteobacteria</taxon>
        <taxon>Enterobacterales</taxon>
        <taxon>Enterobacteriaceae</taxon>
        <taxon>Escherichia</taxon>
    </lineage>
</organism>
<name>A0A376RRW1_ECOLX</name>
<dbReference type="AlphaFoldDB" id="A0A376RRW1"/>
<accession>A0A376RRW1</accession>
<dbReference type="EMBL" id="UGCD01000002">
    <property type="protein sequence ID" value="STI20095.1"/>
    <property type="molecule type" value="Genomic_DNA"/>
</dbReference>
<gene>
    <name evidence="1" type="ORF">NCTC10865_05490</name>
</gene>
<proteinExistence type="predicted"/>
<evidence type="ECO:0000313" key="1">
    <source>
        <dbReference type="EMBL" id="STI20095.1"/>
    </source>
</evidence>
<protein>
    <submittedName>
        <fullName evidence="1">Uncharacterized protein</fullName>
    </submittedName>
</protein>
<dbReference type="Proteomes" id="UP000254159">
    <property type="component" value="Unassembled WGS sequence"/>
</dbReference>
<evidence type="ECO:0000313" key="2">
    <source>
        <dbReference type="Proteomes" id="UP000254159"/>
    </source>
</evidence>
<reference evidence="1 2" key="1">
    <citation type="submission" date="2018-06" db="EMBL/GenBank/DDBJ databases">
        <authorList>
            <consortium name="Pathogen Informatics"/>
            <person name="Doyle S."/>
        </authorList>
    </citation>
    <scope>NUCLEOTIDE SEQUENCE [LARGE SCALE GENOMIC DNA]</scope>
    <source>
        <strain evidence="1 2">NCTC10865</strain>
    </source>
</reference>